<name>A0ABW4EYD6_9PSEU</name>
<keyword evidence="3" id="KW-1185">Reference proteome</keyword>
<dbReference type="EMBL" id="JBHUCO010000026">
    <property type="protein sequence ID" value="MFD1520598.1"/>
    <property type="molecule type" value="Genomic_DNA"/>
</dbReference>
<dbReference type="Pfam" id="PF10823">
    <property type="entry name" value="DUF2568"/>
    <property type="match status" value="1"/>
</dbReference>
<dbReference type="Proteomes" id="UP001597114">
    <property type="component" value="Unassembled WGS sequence"/>
</dbReference>
<feature type="transmembrane region" description="Helical" evidence="1">
    <location>
        <begin position="92"/>
        <end position="111"/>
    </location>
</feature>
<keyword evidence="1" id="KW-0472">Membrane</keyword>
<organism evidence="2 3">
    <name type="scientific">Pseudonocardia yunnanensis</name>
    <dbReference type="NCBI Taxonomy" id="58107"/>
    <lineage>
        <taxon>Bacteria</taxon>
        <taxon>Bacillati</taxon>
        <taxon>Actinomycetota</taxon>
        <taxon>Actinomycetes</taxon>
        <taxon>Pseudonocardiales</taxon>
        <taxon>Pseudonocardiaceae</taxon>
        <taxon>Pseudonocardia</taxon>
    </lineage>
</organism>
<keyword evidence="1" id="KW-0812">Transmembrane</keyword>
<dbReference type="RefSeq" id="WP_344730411.1">
    <property type="nucleotide sequence ID" value="NZ_BAAAUS010000066.1"/>
</dbReference>
<feature type="transmembrane region" description="Helical" evidence="1">
    <location>
        <begin position="39"/>
        <end position="57"/>
    </location>
</feature>
<comment type="caution">
    <text evidence="2">The sequence shown here is derived from an EMBL/GenBank/DDBJ whole genome shotgun (WGS) entry which is preliminary data.</text>
</comment>
<evidence type="ECO:0000256" key="1">
    <source>
        <dbReference type="SAM" id="Phobius"/>
    </source>
</evidence>
<gene>
    <name evidence="2" type="ORF">ACFSJD_24085</name>
</gene>
<keyword evidence="1" id="KW-1133">Transmembrane helix</keyword>
<proteinExistence type="predicted"/>
<reference evidence="3" key="1">
    <citation type="journal article" date="2019" name="Int. J. Syst. Evol. Microbiol.">
        <title>The Global Catalogue of Microorganisms (GCM) 10K type strain sequencing project: providing services to taxonomists for standard genome sequencing and annotation.</title>
        <authorList>
            <consortium name="The Broad Institute Genomics Platform"/>
            <consortium name="The Broad Institute Genome Sequencing Center for Infectious Disease"/>
            <person name="Wu L."/>
            <person name="Ma J."/>
        </authorList>
    </citation>
    <scope>NUCLEOTIDE SEQUENCE [LARGE SCALE GENOMIC DNA]</scope>
    <source>
        <strain evidence="3">CCM 7043</strain>
    </source>
</reference>
<accession>A0ABW4EYD6</accession>
<feature type="transmembrane region" description="Helical" evidence="1">
    <location>
        <begin position="63"/>
        <end position="85"/>
    </location>
</feature>
<evidence type="ECO:0000313" key="3">
    <source>
        <dbReference type="Proteomes" id="UP001597114"/>
    </source>
</evidence>
<protein>
    <submittedName>
        <fullName evidence="2">YrdB family protein</fullName>
    </submittedName>
</protein>
<feature type="transmembrane region" description="Helical" evidence="1">
    <location>
        <begin position="6"/>
        <end position="27"/>
    </location>
</feature>
<dbReference type="InterPro" id="IPR021214">
    <property type="entry name" value="DUF2568"/>
</dbReference>
<evidence type="ECO:0000313" key="2">
    <source>
        <dbReference type="EMBL" id="MFD1520598.1"/>
    </source>
</evidence>
<sequence>MQELWRWSNLGLAFVLELVALGIFAFWGWRFGSSTPVRLLLAVGLPVLTAVIWGLFAAPTATYGSPAVAAIVKVAVFGLAGLALWNLDHRVLGMLFVLVVAANLLIIRAGGLEPETPAASSSRSTSPTSTM</sequence>